<dbReference type="CDD" id="cd00082">
    <property type="entry name" value="HisKA"/>
    <property type="match status" value="1"/>
</dbReference>
<keyword evidence="13" id="KW-0175">Coiled coil</keyword>
<dbReference type="Pfam" id="PF00672">
    <property type="entry name" value="HAMP"/>
    <property type="match status" value="1"/>
</dbReference>
<dbReference type="SMART" id="SM00388">
    <property type="entry name" value="HisKA"/>
    <property type="match status" value="1"/>
</dbReference>
<dbReference type="InterPro" id="IPR005467">
    <property type="entry name" value="His_kinase_dom"/>
</dbReference>
<dbReference type="CDD" id="cd06225">
    <property type="entry name" value="HAMP"/>
    <property type="match status" value="1"/>
</dbReference>
<dbReference type="FunFam" id="1.10.287.130:FF:000001">
    <property type="entry name" value="Two-component sensor histidine kinase"/>
    <property type="match status" value="1"/>
</dbReference>
<feature type="domain" description="HAMP" evidence="16">
    <location>
        <begin position="189"/>
        <end position="241"/>
    </location>
</feature>
<keyword evidence="14" id="KW-0812">Transmembrane</keyword>
<evidence type="ECO:0000256" key="2">
    <source>
        <dbReference type="ARBA" id="ARBA00004314"/>
    </source>
</evidence>
<dbReference type="PROSITE" id="PS50885">
    <property type="entry name" value="HAMP"/>
    <property type="match status" value="1"/>
</dbReference>
<dbReference type="Gene3D" id="6.10.340.10">
    <property type="match status" value="1"/>
</dbReference>
<dbReference type="Proteomes" id="UP000595254">
    <property type="component" value="Chromosome"/>
</dbReference>
<keyword evidence="5" id="KW-1003">Cell membrane</keyword>
<comment type="subcellular location">
    <subcellularLocation>
        <location evidence="3">Cell membrane</location>
        <topology evidence="3">Multi-pass membrane protein</topology>
    </subcellularLocation>
    <subcellularLocation>
        <location evidence="2">Membrane raft</location>
        <topology evidence="2">Multi-pass membrane protein</topology>
    </subcellularLocation>
</comment>
<feature type="transmembrane region" description="Helical" evidence="14">
    <location>
        <begin position="165"/>
        <end position="184"/>
    </location>
</feature>
<evidence type="ECO:0000256" key="13">
    <source>
        <dbReference type="SAM" id="Coils"/>
    </source>
</evidence>
<dbReference type="SMART" id="SM00304">
    <property type="entry name" value="HAMP"/>
    <property type="match status" value="1"/>
</dbReference>
<dbReference type="InterPro" id="IPR004358">
    <property type="entry name" value="Sig_transdc_His_kin-like_C"/>
</dbReference>
<evidence type="ECO:0000256" key="4">
    <source>
        <dbReference type="ARBA" id="ARBA00012438"/>
    </source>
</evidence>
<dbReference type="CDD" id="cd00075">
    <property type="entry name" value="HATPase"/>
    <property type="match status" value="1"/>
</dbReference>
<dbReference type="Gene3D" id="3.30.450.20">
    <property type="entry name" value="PAS domain"/>
    <property type="match status" value="1"/>
</dbReference>
<evidence type="ECO:0000256" key="14">
    <source>
        <dbReference type="SAM" id="Phobius"/>
    </source>
</evidence>
<dbReference type="RefSeq" id="WP_040376526.1">
    <property type="nucleotide sequence ID" value="NZ_CP068053.1"/>
</dbReference>
<dbReference type="PANTHER" id="PTHR45453">
    <property type="entry name" value="PHOSPHATE REGULON SENSOR PROTEIN PHOR"/>
    <property type="match status" value="1"/>
</dbReference>
<dbReference type="SUPFAM" id="SSF55874">
    <property type="entry name" value="ATPase domain of HSP90 chaperone/DNA topoisomerase II/histidine kinase"/>
    <property type="match status" value="1"/>
</dbReference>
<evidence type="ECO:0000256" key="11">
    <source>
        <dbReference type="ARBA" id="ARBA00023012"/>
    </source>
</evidence>
<dbReference type="Pfam" id="PF00512">
    <property type="entry name" value="HisKA"/>
    <property type="match status" value="1"/>
</dbReference>
<dbReference type="GO" id="GO:0045121">
    <property type="term" value="C:membrane raft"/>
    <property type="evidence" value="ECO:0007669"/>
    <property type="project" value="UniProtKB-SubCell"/>
</dbReference>
<dbReference type="GO" id="GO:0005886">
    <property type="term" value="C:plasma membrane"/>
    <property type="evidence" value="ECO:0007669"/>
    <property type="project" value="UniProtKB-SubCell"/>
</dbReference>
<dbReference type="PROSITE" id="PS50109">
    <property type="entry name" value="HIS_KIN"/>
    <property type="match status" value="1"/>
</dbReference>
<dbReference type="SUPFAM" id="SSF158472">
    <property type="entry name" value="HAMP domain-like"/>
    <property type="match status" value="1"/>
</dbReference>
<keyword evidence="8" id="KW-0547">Nucleotide-binding</keyword>
<dbReference type="Gene3D" id="1.10.287.130">
    <property type="match status" value="1"/>
</dbReference>
<dbReference type="KEGG" id="ppsr:I6J18_18605"/>
<dbReference type="Gene3D" id="3.30.565.10">
    <property type="entry name" value="Histidine kinase-like ATPase, C-terminal domain"/>
    <property type="match status" value="1"/>
</dbReference>
<dbReference type="InterPro" id="IPR003661">
    <property type="entry name" value="HisK_dim/P_dom"/>
</dbReference>
<sequence length="591" mass="67275">MTKFRTKLLLALILLIMVVFLAVGLLLGLLFKTYYANAFNERIENETLFITNYIEEIGGITPFLNNENIELINSMEDHNCTIISSDGQVLFDSNVNRFDNVGTHKVLLKNIVEEKDSTKRYGYKKIVGENELRYYWGKIEIGGKLEGFAIFSNEEESIKQANKQAWIILAVSLGASLLIIIMLGSRIATRYTRPIETATKTAIELAKGNYRARASSAQADETGKLNTSLNILARNLQEMEISREMHQDRLETLIENIGSGVLLIDNKGYITLTNRAYKHIFKVDPLTFLYHVYYEVIEHKEIISIIEEIFMTEKSMKRQLLIPLAFERRHFEVYGAPIIGNNDEWKGILVVFHDISELKKLEQMRKDFVANVSHELKTPITSIKGFSETLLDGALKDEEALKSFLMIILKESDRLQALIQELLDLSRIEQQEFELNIKPLELTPILEETRTILNGKAVEKDIELTLNTPENPVWIEGDSYRITQVFLNLMTNALTYTPNGGRVEVEVEEQIDDVIVTIRDTGIGIETEELPRIFERFYRVDKARSRDSGGTGLGLAIVKHILEVLHGEITVASEPGKGTVFTVVLKKQINK</sequence>
<dbReference type="GO" id="GO:0006355">
    <property type="term" value="P:regulation of DNA-templated transcription"/>
    <property type="evidence" value="ECO:0007669"/>
    <property type="project" value="InterPro"/>
</dbReference>
<dbReference type="AlphaFoldDB" id="A0A974NKL2"/>
<keyword evidence="10" id="KW-0067">ATP-binding</keyword>
<organism evidence="17 18">
    <name type="scientific">Peribacillus psychrosaccharolyticus</name>
    <name type="common">Bacillus psychrosaccharolyticus</name>
    <dbReference type="NCBI Taxonomy" id="1407"/>
    <lineage>
        <taxon>Bacteria</taxon>
        <taxon>Bacillati</taxon>
        <taxon>Bacillota</taxon>
        <taxon>Bacilli</taxon>
        <taxon>Bacillales</taxon>
        <taxon>Bacillaceae</taxon>
        <taxon>Peribacillus</taxon>
    </lineage>
</organism>
<keyword evidence="9" id="KW-0418">Kinase</keyword>
<keyword evidence="14" id="KW-1133">Transmembrane helix</keyword>
<evidence type="ECO:0000256" key="3">
    <source>
        <dbReference type="ARBA" id="ARBA00004651"/>
    </source>
</evidence>
<dbReference type="SUPFAM" id="SSF47384">
    <property type="entry name" value="Homodimeric domain of signal transducing histidine kinase"/>
    <property type="match status" value="1"/>
</dbReference>
<dbReference type="PRINTS" id="PR00344">
    <property type="entry name" value="BCTRLSENSOR"/>
</dbReference>
<dbReference type="InterPro" id="IPR013767">
    <property type="entry name" value="PAS_fold"/>
</dbReference>
<dbReference type="InterPro" id="IPR003594">
    <property type="entry name" value="HATPase_dom"/>
</dbReference>
<evidence type="ECO:0000256" key="8">
    <source>
        <dbReference type="ARBA" id="ARBA00022741"/>
    </source>
</evidence>
<evidence type="ECO:0000256" key="1">
    <source>
        <dbReference type="ARBA" id="ARBA00000085"/>
    </source>
</evidence>
<dbReference type="FunFam" id="3.30.565.10:FF:000023">
    <property type="entry name" value="PAS domain-containing sensor histidine kinase"/>
    <property type="match status" value="1"/>
</dbReference>
<dbReference type="Pfam" id="PF02518">
    <property type="entry name" value="HATPase_c"/>
    <property type="match status" value="1"/>
</dbReference>
<dbReference type="SUPFAM" id="SSF55785">
    <property type="entry name" value="PYP-like sensor domain (PAS domain)"/>
    <property type="match status" value="1"/>
</dbReference>
<reference evidence="17 18" key="1">
    <citation type="submission" date="2021-01" db="EMBL/GenBank/DDBJ databases">
        <title>FDA dAtabase for Regulatory Grade micrObial Sequences (FDA-ARGOS): Supporting development and validation of Infectious Disease Dx tests.</title>
        <authorList>
            <person name="Nelson B."/>
            <person name="Plummer A."/>
            <person name="Tallon L."/>
            <person name="Sadzewicz L."/>
            <person name="Zhao X."/>
            <person name="Boylan J."/>
            <person name="Ott S."/>
            <person name="Bowen H."/>
            <person name="Vavikolanu K."/>
            <person name="Mehta A."/>
            <person name="Aluvathingal J."/>
            <person name="Nadendla S."/>
            <person name="Myers T."/>
            <person name="Yan Y."/>
            <person name="Sichtig H."/>
        </authorList>
    </citation>
    <scope>NUCLEOTIDE SEQUENCE [LARGE SCALE GENOMIC DNA]</scope>
    <source>
        <strain evidence="17 18">FDAARGOS_1161</strain>
    </source>
</reference>
<name>A0A974NKL2_PERPY</name>
<dbReference type="EC" id="2.7.13.3" evidence="4"/>
<dbReference type="InterPro" id="IPR050351">
    <property type="entry name" value="BphY/WalK/GraS-like"/>
</dbReference>
<dbReference type="GO" id="GO:0004721">
    <property type="term" value="F:phosphoprotein phosphatase activity"/>
    <property type="evidence" value="ECO:0007669"/>
    <property type="project" value="TreeGrafter"/>
</dbReference>
<comment type="catalytic activity">
    <reaction evidence="1">
        <text>ATP + protein L-histidine = ADP + protein N-phospho-L-histidine.</text>
        <dbReference type="EC" id="2.7.13.3"/>
    </reaction>
</comment>
<dbReference type="GO" id="GO:0000155">
    <property type="term" value="F:phosphorelay sensor kinase activity"/>
    <property type="evidence" value="ECO:0007669"/>
    <property type="project" value="InterPro"/>
</dbReference>
<dbReference type="GO" id="GO:0016036">
    <property type="term" value="P:cellular response to phosphate starvation"/>
    <property type="evidence" value="ECO:0007669"/>
    <property type="project" value="TreeGrafter"/>
</dbReference>
<protein>
    <recommendedName>
        <fullName evidence="4">histidine kinase</fullName>
        <ecNumber evidence="4">2.7.13.3</ecNumber>
    </recommendedName>
</protein>
<gene>
    <name evidence="17" type="ORF">I6J18_18605</name>
</gene>
<evidence type="ECO:0000259" key="15">
    <source>
        <dbReference type="PROSITE" id="PS50109"/>
    </source>
</evidence>
<feature type="coiled-coil region" evidence="13">
    <location>
        <begin position="229"/>
        <end position="256"/>
    </location>
</feature>
<dbReference type="InterPro" id="IPR035965">
    <property type="entry name" value="PAS-like_dom_sf"/>
</dbReference>
<dbReference type="InterPro" id="IPR036097">
    <property type="entry name" value="HisK_dim/P_sf"/>
</dbReference>
<evidence type="ECO:0000259" key="16">
    <source>
        <dbReference type="PROSITE" id="PS50885"/>
    </source>
</evidence>
<keyword evidence="11" id="KW-0902">Two-component regulatory system</keyword>
<dbReference type="GO" id="GO:0005524">
    <property type="term" value="F:ATP binding"/>
    <property type="evidence" value="ECO:0007669"/>
    <property type="project" value="UniProtKB-KW"/>
</dbReference>
<evidence type="ECO:0000256" key="9">
    <source>
        <dbReference type="ARBA" id="ARBA00022777"/>
    </source>
</evidence>
<dbReference type="SMART" id="SM00387">
    <property type="entry name" value="HATPase_c"/>
    <property type="match status" value="1"/>
</dbReference>
<dbReference type="InterPro" id="IPR003660">
    <property type="entry name" value="HAMP_dom"/>
</dbReference>
<evidence type="ECO:0000256" key="7">
    <source>
        <dbReference type="ARBA" id="ARBA00022679"/>
    </source>
</evidence>
<feature type="domain" description="Histidine kinase" evidence="15">
    <location>
        <begin position="371"/>
        <end position="589"/>
    </location>
</feature>
<dbReference type="EMBL" id="CP068053">
    <property type="protein sequence ID" value="QQS99581.1"/>
    <property type="molecule type" value="Genomic_DNA"/>
</dbReference>
<keyword evidence="6" id="KW-0597">Phosphoprotein</keyword>
<evidence type="ECO:0000313" key="18">
    <source>
        <dbReference type="Proteomes" id="UP000595254"/>
    </source>
</evidence>
<dbReference type="Pfam" id="PF16736">
    <property type="entry name" value="sCache_like"/>
    <property type="match status" value="1"/>
</dbReference>
<dbReference type="InterPro" id="IPR031967">
    <property type="entry name" value="PhoR_single_Cache-like_dom"/>
</dbReference>
<dbReference type="InterPro" id="IPR036890">
    <property type="entry name" value="HATPase_C_sf"/>
</dbReference>
<accession>A0A974NKL2</accession>
<evidence type="ECO:0000256" key="10">
    <source>
        <dbReference type="ARBA" id="ARBA00022840"/>
    </source>
</evidence>
<evidence type="ECO:0000256" key="5">
    <source>
        <dbReference type="ARBA" id="ARBA00022475"/>
    </source>
</evidence>
<evidence type="ECO:0000256" key="12">
    <source>
        <dbReference type="ARBA" id="ARBA00023136"/>
    </source>
</evidence>
<dbReference type="NCBIfam" id="NF046044">
    <property type="entry name" value="PnpS"/>
    <property type="match status" value="1"/>
</dbReference>
<evidence type="ECO:0000313" key="17">
    <source>
        <dbReference type="EMBL" id="QQS99581.1"/>
    </source>
</evidence>
<evidence type="ECO:0000256" key="6">
    <source>
        <dbReference type="ARBA" id="ARBA00022553"/>
    </source>
</evidence>
<proteinExistence type="predicted"/>
<keyword evidence="18" id="KW-1185">Reference proteome</keyword>
<keyword evidence="12 14" id="KW-0472">Membrane</keyword>
<keyword evidence="7" id="KW-0808">Transferase</keyword>
<dbReference type="PANTHER" id="PTHR45453:SF1">
    <property type="entry name" value="PHOSPHATE REGULON SENSOR PROTEIN PHOR"/>
    <property type="match status" value="1"/>
</dbReference>
<dbReference type="Pfam" id="PF00989">
    <property type="entry name" value="PAS"/>
    <property type="match status" value="1"/>
</dbReference>